<dbReference type="Proteomes" id="UP000236724">
    <property type="component" value="Unassembled WGS sequence"/>
</dbReference>
<evidence type="ECO:0008006" key="9">
    <source>
        <dbReference type="Google" id="ProtNLM"/>
    </source>
</evidence>
<dbReference type="PANTHER" id="PTHR43461">
    <property type="entry name" value="TRANSMEMBRANE PROTEIN 256"/>
    <property type="match status" value="1"/>
</dbReference>
<feature type="transmembrane region" description="Helical" evidence="6">
    <location>
        <begin position="109"/>
        <end position="132"/>
    </location>
</feature>
<accession>A0A1H6FE85</accession>
<name>A0A1H6FE85_9GAMM</name>
<evidence type="ECO:0000313" key="7">
    <source>
        <dbReference type="EMBL" id="SEH07649.1"/>
    </source>
</evidence>
<feature type="transmembrane region" description="Helical" evidence="6">
    <location>
        <begin position="15"/>
        <end position="38"/>
    </location>
</feature>
<evidence type="ECO:0000256" key="4">
    <source>
        <dbReference type="ARBA" id="ARBA00022989"/>
    </source>
</evidence>
<gene>
    <name evidence="7" type="ORF">MBHS_03527</name>
</gene>
<evidence type="ECO:0000256" key="3">
    <source>
        <dbReference type="ARBA" id="ARBA00022692"/>
    </source>
</evidence>
<reference evidence="7 8" key="1">
    <citation type="submission" date="2016-10" db="EMBL/GenBank/DDBJ databases">
        <authorList>
            <person name="de Groot N.N."/>
        </authorList>
    </citation>
    <scope>NUCLEOTIDE SEQUENCE [LARGE SCALE GENOMIC DNA]</scope>
    <source>
        <strain evidence="7">MBHS1</strain>
    </source>
</reference>
<keyword evidence="4 6" id="KW-1133">Transmembrane helix</keyword>
<keyword evidence="5 6" id="KW-0472">Membrane</keyword>
<dbReference type="InterPro" id="IPR006696">
    <property type="entry name" value="DUF423"/>
</dbReference>
<evidence type="ECO:0000256" key="6">
    <source>
        <dbReference type="SAM" id="Phobius"/>
    </source>
</evidence>
<dbReference type="RefSeq" id="WP_286019473.1">
    <property type="nucleotide sequence ID" value="NZ_FMSV02000537.1"/>
</dbReference>
<evidence type="ECO:0000256" key="1">
    <source>
        <dbReference type="ARBA" id="ARBA00004141"/>
    </source>
</evidence>
<evidence type="ECO:0000256" key="2">
    <source>
        <dbReference type="ARBA" id="ARBA00009694"/>
    </source>
</evidence>
<keyword evidence="3 6" id="KW-0812">Transmembrane</keyword>
<dbReference type="AlphaFoldDB" id="A0A1H6FE85"/>
<dbReference type="EMBL" id="FMSV02000537">
    <property type="protein sequence ID" value="SEH07649.1"/>
    <property type="molecule type" value="Genomic_DNA"/>
</dbReference>
<comment type="similarity">
    <text evidence="2">Belongs to the UPF0382 family.</text>
</comment>
<organism evidence="7 8">
    <name type="scientific">Candidatus Venteria ishoeyi</name>
    <dbReference type="NCBI Taxonomy" id="1899563"/>
    <lineage>
        <taxon>Bacteria</taxon>
        <taxon>Pseudomonadati</taxon>
        <taxon>Pseudomonadota</taxon>
        <taxon>Gammaproteobacteria</taxon>
        <taxon>Thiotrichales</taxon>
        <taxon>Thiotrichaceae</taxon>
        <taxon>Venteria</taxon>
    </lineage>
</organism>
<keyword evidence="8" id="KW-1185">Reference proteome</keyword>
<dbReference type="PANTHER" id="PTHR43461:SF1">
    <property type="entry name" value="TRANSMEMBRANE PROTEIN 256"/>
    <property type="match status" value="1"/>
</dbReference>
<feature type="transmembrane region" description="Helical" evidence="6">
    <location>
        <begin position="82"/>
        <end position="103"/>
    </location>
</feature>
<sequence length="139" mass="15171">MMNKQLEQQNIVKKLWIILGAFNALLAILLGTFGAHGLKQSISPEMLTVYQTAVQYQMSHALALLMIGAVAHFWSTSSWLKAAGWLLTTGIVLFSGSLYLLSITGIKNFGWITPVGGICFILGWMALILATWKADGLSN</sequence>
<dbReference type="GO" id="GO:0005886">
    <property type="term" value="C:plasma membrane"/>
    <property type="evidence" value="ECO:0007669"/>
    <property type="project" value="TreeGrafter"/>
</dbReference>
<feature type="transmembrane region" description="Helical" evidence="6">
    <location>
        <begin position="58"/>
        <end position="75"/>
    </location>
</feature>
<comment type="subcellular location">
    <subcellularLocation>
        <location evidence="1">Membrane</location>
        <topology evidence="1">Multi-pass membrane protein</topology>
    </subcellularLocation>
</comment>
<dbReference type="Pfam" id="PF04241">
    <property type="entry name" value="DUF423"/>
    <property type="match status" value="1"/>
</dbReference>
<protein>
    <recommendedName>
        <fullName evidence="9">DUF423 domain-containing protein</fullName>
    </recommendedName>
</protein>
<evidence type="ECO:0000256" key="5">
    <source>
        <dbReference type="ARBA" id="ARBA00023136"/>
    </source>
</evidence>
<proteinExistence type="inferred from homology"/>
<evidence type="ECO:0000313" key="8">
    <source>
        <dbReference type="Proteomes" id="UP000236724"/>
    </source>
</evidence>